<dbReference type="InterPro" id="IPR043472">
    <property type="entry name" value="Macro_dom-like"/>
</dbReference>
<proteinExistence type="predicted"/>
<dbReference type="EMBL" id="UINC01200350">
    <property type="protein sequence ID" value="SVE19195.1"/>
    <property type="molecule type" value="Genomic_DNA"/>
</dbReference>
<evidence type="ECO:0000313" key="1">
    <source>
        <dbReference type="EMBL" id="SVE19195.1"/>
    </source>
</evidence>
<dbReference type="SUPFAM" id="SSF52949">
    <property type="entry name" value="Macro domain-like"/>
    <property type="match status" value="1"/>
</dbReference>
<gene>
    <name evidence="1" type="ORF">METZ01_LOCUS472049</name>
</gene>
<name>A0A383BIL6_9ZZZZ</name>
<protein>
    <submittedName>
        <fullName evidence="1">Uncharacterized protein</fullName>
    </submittedName>
</protein>
<accession>A0A383BIL6</accession>
<sequence>MIKTTVKDQDFLKHKTDSLIVHCLEEKKPKGILKDLDRILNGSITSAMKNKRFEGKLNQSLLLNSRAA</sequence>
<feature type="non-terminal residue" evidence="1">
    <location>
        <position position="68"/>
    </location>
</feature>
<organism evidence="1">
    <name type="scientific">marine metagenome</name>
    <dbReference type="NCBI Taxonomy" id="408172"/>
    <lineage>
        <taxon>unclassified sequences</taxon>
        <taxon>metagenomes</taxon>
        <taxon>ecological metagenomes</taxon>
    </lineage>
</organism>
<reference evidence="1" key="1">
    <citation type="submission" date="2018-05" db="EMBL/GenBank/DDBJ databases">
        <authorList>
            <person name="Lanie J.A."/>
            <person name="Ng W.-L."/>
            <person name="Kazmierczak K.M."/>
            <person name="Andrzejewski T.M."/>
            <person name="Davidsen T.M."/>
            <person name="Wayne K.J."/>
            <person name="Tettelin H."/>
            <person name="Glass J.I."/>
            <person name="Rusch D."/>
            <person name="Podicherti R."/>
            <person name="Tsui H.-C.T."/>
            <person name="Winkler M.E."/>
        </authorList>
    </citation>
    <scope>NUCLEOTIDE SEQUENCE</scope>
</reference>
<dbReference type="Gene3D" id="3.40.220.10">
    <property type="entry name" value="Leucine Aminopeptidase, subunit E, domain 1"/>
    <property type="match status" value="1"/>
</dbReference>
<dbReference type="AlphaFoldDB" id="A0A383BIL6"/>